<gene>
    <name evidence="3" type="ORF">GLAREA_02805</name>
</gene>
<dbReference type="Pfam" id="PF00106">
    <property type="entry name" value="adh_short"/>
    <property type="match status" value="1"/>
</dbReference>
<evidence type="ECO:0000256" key="1">
    <source>
        <dbReference type="ARBA" id="ARBA00006484"/>
    </source>
</evidence>
<dbReference type="AlphaFoldDB" id="S3D499"/>
<dbReference type="OrthoDB" id="1933717at2759"/>
<dbReference type="InterPro" id="IPR002347">
    <property type="entry name" value="SDR_fam"/>
</dbReference>
<protein>
    <submittedName>
        <fullName evidence="3">NAD(P)-binding Rossmann-fold containing protein</fullName>
    </submittedName>
</protein>
<name>S3D499_GLAL2</name>
<dbReference type="Proteomes" id="UP000016922">
    <property type="component" value="Unassembled WGS sequence"/>
</dbReference>
<dbReference type="GeneID" id="19461861"/>
<dbReference type="OMA" id="WQSFETN"/>
<evidence type="ECO:0000313" key="3">
    <source>
        <dbReference type="EMBL" id="EPE26891.1"/>
    </source>
</evidence>
<dbReference type="PANTHER" id="PTHR42901:SF1">
    <property type="entry name" value="ALCOHOL DEHYDROGENASE"/>
    <property type="match status" value="1"/>
</dbReference>
<accession>S3D499</accession>
<evidence type="ECO:0000313" key="4">
    <source>
        <dbReference type="Proteomes" id="UP000016922"/>
    </source>
</evidence>
<dbReference type="EMBL" id="KE145370">
    <property type="protein sequence ID" value="EPE26891.1"/>
    <property type="molecule type" value="Genomic_DNA"/>
</dbReference>
<comment type="similarity">
    <text evidence="1">Belongs to the short-chain dehydrogenases/reductases (SDR) family.</text>
</comment>
<dbReference type="eggNOG" id="KOG1201">
    <property type="taxonomic scope" value="Eukaryota"/>
</dbReference>
<keyword evidence="4" id="KW-1185">Reference proteome</keyword>
<dbReference type="CDD" id="cd05233">
    <property type="entry name" value="SDR_c"/>
    <property type="match status" value="1"/>
</dbReference>
<dbReference type="KEGG" id="glz:GLAREA_02805"/>
<reference evidence="3 4" key="1">
    <citation type="journal article" date="2013" name="BMC Genomics">
        <title>Genomics-driven discovery of the pneumocandin biosynthetic gene cluster in the fungus Glarea lozoyensis.</title>
        <authorList>
            <person name="Chen L."/>
            <person name="Yue Q."/>
            <person name="Zhang X."/>
            <person name="Xiang M."/>
            <person name="Wang C."/>
            <person name="Li S."/>
            <person name="Che Y."/>
            <person name="Ortiz-Lopez F.J."/>
            <person name="Bills G.F."/>
            <person name="Liu X."/>
            <person name="An Z."/>
        </authorList>
    </citation>
    <scope>NUCLEOTIDE SEQUENCE [LARGE SCALE GENOMIC DNA]</scope>
    <source>
        <strain evidence="4">ATCC 20868 / MF5171</strain>
    </source>
</reference>
<organism evidence="3 4">
    <name type="scientific">Glarea lozoyensis (strain ATCC 20868 / MF5171)</name>
    <dbReference type="NCBI Taxonomy" id="1116229"/>
    <lineage>
        <taxon>Eukaryota</taxon>
        <taxon>Fungi</taxon>
        <taxon>Dikarya</taxon>
        <taxon>Ascomycota</taxon>
        <taxon>Pezizomycotina</taxon>
        <taxon>Leotiomycetes</taxon>
        <taxon>Helotiales</taxon>
        <taxon>Helotiaceae</taxon>
        <taxon>Glarea</taxon>
    </lineage>
</organism>
<proteinExistence type="inferred from homology"/>
<dbReference type="SUPFAM" id="SSF51735">
    <property type="entry name" value="NAD(P)-binding Rossmann-fold domains"/>
    <property type="match status" value="1"/>
</dbReference>
<dbReference type="RefSeq" id="XP_008086081.1">
    <property type="nucleotide sequence ID" value="XM_008087890.1"/>
</dbReference>
<dbReference type="InterPro" id="IPR036291">
    <property type="entry name" value="NAD(P)-bd_dom_sf"/>
</dbReference>
<dbReference type="HOGENOM" id="CLU_010194_8_2_1"/>
<dbReference type="PRINTS" id="PR00081">
    <property type="entry name" value="GDHRDH"/>
</dbReference>
<dbReference type="Gene3D" id="3.40.50.720">
    <property type="entry name" value="NAD(P)-binding Rossmann-like Domain"/>
    <property type="match status" value="1"/>
</dbReference>
<evidence type="ECO:0000256" key="2">
    <source>
        <dbReference type="ARBA" id="ARBA00023002"/>
    </source>
</evidence>
<dbReference type="GO" id="GO:0016491">
    <property type="term" value="F:oxidoreductase activity"/>
    <property type="evidence" value="ECO:0007669"/>
    <property type="project" value="UniProtKB-KW"/>
</dbReference>
<dbReference type="PANTHER" id="PTHR42901">
    <property type="entry name" value="ALCOHOL DEHYDROGENASE"/>
    <property type="match status" value="1"/>
</dbReference>
<sequence length="288" mass="30286">MQPPFPCPTATWRNDTYASISPSRKELSVAGKTVIVIGGGSGIGRETALTFATAGAAHVALLGRTDTTLNETSELIKSSGKTSCSTHVADLTKSASLESAAAAVGQWHVLVLTSGYCSTPSAVPSADGEDWWKGFETNVQGTFQVARAFLPSAHPSEAAFLGVVSDVSLIPAAYLVGLSSYVASKLAQAKVFEFLAAENPTVFVATLNPGMIETDNFRRTGGKAEGLPMDTVQLPAHFLLWMASPEAAFLRGRCAWANWDVEELIAIKDQILAGLALTAGLKELPKTS</sequence>
<keyword evidence="2" id="KW-0560">Oxidoreductase</keyword>